<dbReference type="Pfam" id="PF05178">
    <property type="entry name" value="Kri1"/>
    <property type="match status" value="1"/>
</dbReference>
<dbReference type="Proteomes" id="UP000186601">
    <property type="component" value="Unassembled WGS sequence"/>
</dbReference>
<dbReference type="PANTHER" id="PTHR14490:SF5">
    <property type="entry name" value="PROTEIN KRI1 HOMOLOG"/>
    <property type="match status" value="1"/>
</dbReference>
<reference evidence="4 5" key="1">
    <citation type="submission" date="2018-02" db="EMBL/GenBank/DDBJ databases">
        <title>Genome sequence of the basidiomycete white-rot fungus Phlebia centrifuga.</title>
        <authorList>
            <person name="Granchi Z."/>
            <person name="Peng M."/>
            <person name="de Vries R.P."/>
            <person name="Hilden K."/>
            <person name="Makela M.R."/>
            <person name="Grigoriev I."/>
            <person name="Riley R."/>
        </authorList>
    </citation>
    <scope>NUCLEOTIDE SEQUENCE [LARGE SCALE GENOMIC DNA]</scope>
    <source>
        <strain evidence="4 5">FBCC195</strain>
    </source>
</reference>
<evidence type="ECO:0000313" key="5">
    <source>
        <dbReference type="Proteomes" id="UP000186601"/>
    </source>
</evidence>
<feature type="compositionally biased region" description="Basic and acidic residues" evidence="2">
    <location>
        <begin position="454"/>
        <end position="464"/>
    </location>
</feature>
<feature type="compositionally biased region" description="Acidic residues" evidence="2">
    <location>
        <begin position="288"/>
        <end position="314"/>
    </location>
</feature>
<feature type="region of interest" description="Disordered" evidence="2">
    <location>
        <begin position="413"/>
        <end position="509"/>
    </location>
</feature>
<dbReference type="PANTHER" id="PTHR14490">
    <property type="entry name" value="ZINC FINGER, ZZ TYPE"/>
    <property type="match status" value="1"/>
</dbReference>
<comment type="similarity">
    <text evidence="1">Belongs to the KRI1 family.</text>
</comment>
<keyword evidence="5" id="KW-1185">Reference proteome</keyword>
<dbReference type="AlphaFoldDB" id="A0A2R6QBP3"/>
<dbReference type="GO" id="GO:0000447">
    <property type="term" value="P:endonucleolytic cleavage in ITS1 to separate SSU-rRNA from 5.8S rRNA and LSU-rRNA from tricistronic rRNA transcript (SSU-rRNA, 5.8S rRNA, LSU-rRNA)"/>
    <property type="evidence" value="ECO:0007669"/>
    <property type="project" value="TreeGrafter"/>
</dbReference>
<feature type="compositionally biased region" description="Basic residues" evidence="2">
    <location>
        <begin position="230"/>
        <end position="240"/>
    </location>
</feature>
<organism evidence="4 5">
    <name type="scientific">Hermanssonia centrifuga</name>
    <dbReference type="NCBI Taxonomy" id="98765"/>
    <lineage>
        <taxon>Eukaryota</taxon>
        <taxon>Fungi</taxon>
        <taxon>Dikarya</taxon>
        <taxon>Basidiomycota</taxon>
        <taxon>Agaricomycotina</taxon>
        <taxon>Agaricomycetes</taxon>
        <taxon>Polyporales</taxon>
        <taxon>Meruliaceae</taxon>
        <taxon>Hermanssonia</taxon>
    </lineage>
</organism>
<feature type="region of interest" description="Disordered" evidence="2">
    <location>
        <begin position="575"/>
        <end position="702"/>
    </location>
</feature>
<feature type="compositionally biased region" description="Acidic residues" evidence="2">
    <location>
        <begin position="489"/>
        <end position="507"/>
    </location>
</feature>
<feature type="domain" description="Kri1-like C-terminal" evidence="3">
    <location>
        <begin position="513"/>
        <end position="594"/>
    </location>
</feature>
<accession>A0A2R6QBP3</accession>
<dbReference type="GO" id="GO:0030686">
    <property type="term" value="C:90S preribosome"/>
    <property type="evidence" value="ECO:0007669"/>
    <property type="project" value="TreeGrafter"/>
</dbReference>
<sequence length="702" mass="80564">MLSEDSDNESIHQLTINEHFAKAFEYRKEREELQKLKDKYGSDVDEGEEDEEDSEDAESEDEDGEELTPAVDAAILRTLARIKRKDPEIYEQGKDVFEEEIKKTGKHKLSKRADKDKSKPLTFRQHALASALNPTSRSPSPEPLTHIEEQKALRNETITAFHTAVNVEDDEDDLLVPREKTKDELERQDEEYRDFLQREVGEDLSTLITIEDNGVLDEPTQREEEEPKEKKKKRDKKAKGGKNTEGDQEFLMNYILNRGWIDKSAKRHPTYHEVTGMNRKGKARADSDNEGDEQPSERDADSEDNEGLDEDEFDEVADRFESSYNFRFEEPGADAIARYPRNLNSLVRREDSSRKEAREKRKARKEEEMLKKKEEIKRLKSLKMKEIREKLERVGREGGKTLAETAALQELDLEGDWDPDAHDKQMTDIYGQDGEDAFNDDEKPQWDDDIDVTDIVHEEAESSEKKKKKKKKKKGGDEEGVDESGVNVDEMDADVEMAVDEEEWDGTEEMRKRKLDEYMDEIYGLDFNDMVGGMPTRFKYTKVQQQAYALSPVEILLATDAELNQYMGIKKYAPYRKDGNNWDQNRSTRLKELKTKLQERGVTSGVAGEASAGERPAKKRKGKKERMKAKEAVVQDGDEEGEDMGGGAAMEADRSRDESKSEETKRKRHQEPVEEEVGAGGGVEGTTKKRRRHKKSGVSSQL</sequence>
<feature type="region of interest" description="Disordered" evidence="2">
    <location>
        <begin position="203"/>
        <end position="249"/>
    </location>
</feature>
<feature type="region of interest" description="Disordered" evidence="2">
    <location>
        <begin position="128"/>
        <end position="148"/>
    </location>
</feature>
<feature type="region of interest" description="Disordered" evidence="2">
    <location>
        <begin position="271"/>
        <end position="314"/>
    </location>
</feature>
<proteinExistence type="inferred from homology"/>
<feature type="region of interest" description="Disordered" evidence="2">
    <location>
        <begin position="35"/>
        <end position="71"/>
    </location>
</feature>
<dbReference type="InterPro" id="IPR024626">
    <property type="entry name" value="Kri1-like_C"/>
</dbReference>
<feature type="compositionally biased region" description="Basic residues" evidence="2">
    <location>
        <begin position="465"/>
        <end position="474"/>
    </location>
</feature>
<feature type="compositionally biased region" description="Basic and acidic residues" evidence="2">
    <location>
        <begin position="651"/>
        <end position="665"/>
    </location>
</feature>
<evidence type="ECO:0000313" key="4">
    <source>
        <dbReference type="EMBL" id="PSS05554.1"/>
    </source>
</evidence>
<dbReference type="EMBL" id="MLYV02000366">
    <property type="protein sequence ID" value="PSS05554.1"/>
    <property type="molecule type" value="Genomic_DNA"/>
</dbReference>
<feature type="region of interest" description="Disordered" evidence="2">
    <location>
        <begin position="339"/>
        <end position="368"/>
    </location>
</feature>
<evidence type="ECO:0000256" key="2">
    <source>
        <dbReference type="SAM" id="MobiDB-lite"/>
    </source>
</evidence>
<gene>
    <name evidence="4" type="ORF">PHLCEN_2v3724</name>
</gene>
<dbReference type="OrthoDB" id="10252032at2759"/>
<feature type="compositionally biased region" description="Basic and acidic residues" evidence="2">
    <location>
        <begin position="175"/>
        <end position="185"/>
    </location>
</feature>
<dbReference type="InterPro" id="IPR018034">
    <property type="entry name" value="Kri1"/>
</dbReference>
<feature type="compositionally biased region" description="Basic residues" evidence="2">
    <location>
        <begin position="617"/>
        <end position="627"/>
    </location>
</feature>
<evidence type="ECO:0000256" key="1">
    <source>
        <dbReference type="ARBA" id="ARBA00007473"/>
    </source>
</evidence>
<name>A0A2R6QBP3_9APHY</name>
<evidence type="ECO:0000259" key="3">
    <source>
        <dbReference type="Pfam" id="PF12936"/>
    </source>
</evidence>
<feature type="compositionally biased region" description="Basic and acidic residues" evidence="2">
    <location>
        <begin position="589"/>
        <end position="599"/>
    </location>
</feature>
<comment type="caution">
    <text evidence="4">The sequence shown here is derived from an EMBL/GenBank/DDBJ whole genome shotgun (WGS) entry which is preliminary data.</text>
</comment>
<feature type="compositionally biased region" description="Basic and acidic residues" evidence="2">
    <location>
        <begin position="219"/>
        <end position="229"/>
    </location>
</feature>
<feature type="compositionally biased region" description="Basic and acidic residues" evidence="2">
    <location>
        <begin position="347"/>
        <end position="368"/>
    </location>
</feature>
<dbReference type="GO" id="GO:0005730">
    <property type="term" value="C:nucleolus"/>
    <property type="evidence" value="ECO:0007669"/>
    <property type="project" value="TreeGrafter"/>
</dbReference>
<dbReference type="Pfam" id="PF12936">
    <property type="entry name" value="Kri1_C"/>
    <property type="match status" value="1"/>
</dbReference>
<feature type="region of interest" description="Disordered" evidence="2">
    <location>
        <begin position="168"/>
        <end position="189"/>
    </location>
</feature>
<dbReference type="STRING" id="98765.A0A2R6QBP3"/>
<feature type="compositionally biased region" description="Acidic residues" evidence="2">
    <location>
        <begin position="43"/>
        <end position="66"/>
    </location>
</feature>
<protein>
    <recommendedName>
        <fullName evidence="3">Kri1-like C-terminal domain-containing protein</fullName>
    </recommendedName>
</protein>